<reference evidence="1" key="1">
    <citation type="submission" date="2018-02" db="EMBL/GenBank/DDBJ databases">
        <title>Rhizophora mucronata_Transcriptome.</title>
        <authorList>
            <person name="Meera S.P."/>
            <person name="Sreeshan A."/>
            <person name="Augustine A."/>
        </authorList>
    </citation>
    <scope>NUCLEOTIDE SEQUENCE</scope>
    <source>
        <tissue evidence="1">Leaf</tissue>
    </source>
</reference>
<proteinExistence type="predicted"/>
<accession>A0A2P2NKL9</accession>
<organism evidence="1">
    <name type="scientific">Rhizophora mucronata</name>
    <name type="common">Asiatic mangrove</name>
    <dbReference type="NCBI Taxonomy" id="61149"/>
    <lineage>
        <taxon>Eukaryota</taxon>
        <taxon>Viridiplantae</taxon>
        <taxon>Streptophyta</taxon>
        <taxon>Embryophyta</taxon>
        <taxon>Tracheophyta</taxon>
        <taxon>Spermatophyta</taxon>
        <taxon>Magnoliopsida</taxon>
        <taxon>eudicotyledons</taxon>
        <taxon>Gunneridae</taxon>
        <taxon>Pentapetalae</taxon>
        <taxon>rosids</taxon>
        <taxon>fabids</taxon>
        <taxon>Malpighiales</taxon>
        <taxon>Rhizophoraceae</taxon>
        <taxon>Rhizophora</taxon>
    </lineage>
</organism>
<evidence type="ECO:0000313" key="1">
    <source>
        <dbReference type="EMBL" id="MBX43027.1"/>
    </source>
</evidence>
<sequence>MSLLFGSCMTLCTYFFLVFFMEIVLGCLTSKCTQE</sequence>
<name>A0A2P2NKL9_RHIMU</name>
<protein>
    <submittedName>
        <fullName evidence="1">Uncharacterized protein</fullName>
    </submittedName>
</protein>
<dbReference type="AlphaFoldDB" id="A0A2P2NKL9"/>
<dbReference type="EMBL" id="GGEC01062543">
    <property type="protein sequence ID" value="MBX43027.1"/>
    <property type="molecule type" value="Transcribed_RNA"/>
</dbReference>